<name>A0ABZ2TMN0_9BACT</name>
<comment type="catalytic activity">
    <reaction evidence="1 8">
        <text>Endonucleolytic cleavage to 5'-phosphomonoester.</text>
        <dbReference type="EC" id="3.1.26.3"/>
    </reaction>
</comment>
<feature type="active site" evidence="8">
    <location>
        <position position="126"/>
    </location>
</feature>
<dbReference type="InterPro" id="IPR011907">
    <property type="entry name" value="RNase_III"/>
</dbReference>
<dbReference type="SMART" id="SM00358">
    <property type="entry name" value="DSRM"/>
    <property type="match status" value="1"/>
</dbReference>
<dbReference type="EC" id="3.1.26.3" evidence="8"/>
<keyword evidence="8" id="KW-0479">Metal-binding</keyword>
<sequence length="229" mass="26253">MNNIEEFKIRVINLLQSLNISNVKNINIFMEAFTHTTYSNEHKGSRNYQYLEFLGDAIIEFIVTKEIYNRFPSYTEGIATKHRAYVVSNKTLSKLSNKLGISSIIRYSKNAFINGKNEKVDSDFFESFVGALFVEKGLNFVEKFILKYLDSYIDQVNKNDFSNPKSSFQELIQMHSTADIVYRTNIADKGGFISEVIVDKQRYGVGYGKTKKEAEMNAAQNALDILILK</sequence>
<keyword evidence="6 8" id="KW-0378">Hydrolase</keyword>
<evidence type="ECO:0000256" key="1">
    <source>
        <dbReference type="ARBA" id="ARBA00000109"/>
    </source>
</evidence>
<dbReference type="SMART" id="SM00535">
    <property type="entry name" value="RIBOc"/>
    <property type="match status" value="1"/>
</dbReference>
<dbReference type="Pfam" id="PF00035">
    <property type="entry name" value="dsrm"/>
    <property type="match status" value="1"/>
</dbReference>
<dbReference type="NCBIfam" id="TIGR02191">
    <property type="entry name" value="RNaseIII"/>
    <property type="match status" value="1"/>
</dbReference>
<feature type="binding site" evidence="8">
    <location>
        <position position="126"/>
    </location>
    <ligand>
        <name>Mg(2+)</name>
        <dbReference type="ChEBI" id="CHEBI:18420"/>
    </ligand>
</feature>
<evidence type="ECO:0000259" key="9">
    <source>
        <dbReference type="PROSITE" id="PS50137"/>
    </source>
</evidence>
<dbReference type="RefSeq" id="WP_405311750.1">
    <property type="nucleotide sequence ID" value="NZ_CP088155.1"/>
</dbReference>
<comment type="cofactor">
    <cofactor evidence="8">
        <name>Mg(2+)</name>
        <dbReference type="ChEBI" id="CHEBI:18420"/>
    </cofactor>
</comment>
<keyword evidence="8" id="KW-0698">rRNA processing</keyword>
<organism evidence="11 12">
    <name type="scientific">Metamycoplasma faucium</name>
    <dbReference type="NCBI Taxonomy" id="56142"/>
    <lineage>
        <taxon>Bacteria</taxon>
        <taxon>Bacillati</taxon>
        <taxon>Mycoplasmatota</taxon>
        <taxon>Mycoplasmoidales</taxon>
        <taxon>Metamycoplasmataceae</taxon>
        <taxon>Metamycoplasma</taxon>
    </lineage>
</organism>
<evidence type="ECO:0000256" key="5">
    <source>
        <dbReference type="ARBA" id="ARBA00022759"/>
    </source>
</evidence>
<dbReference type="Gene3D" id="3.30.160.20">
    <property type="match status" value="1"/>
</dbReference>
<keyword evidence="3 8" id="KW-0507">mRNA processing</keyword>
<evidence type="ECO:0000313" key="11">
    <source>
        <dbReference type="EMBL" id="WYM97347.1"/>
    </source>
</evidence>
<evidence type="ECO:0000259" key="10">
    <source>
        <dbReference type="PROSITE" id="PS50142"/>
    </source>
</evidence>
<dbReference type="GO" id="GO:0004525">
    <property type="term" value="F:ribonuclease III activity"/>
    <property type="evidence" value="ECO:0007669"/>
    <property type="project" value="UniProtKB-EC"/>
</dbReference>
<keyword evidence="4 8" id="KW-0540">Nuclease</keyword>
<feature type="domain" description="DRBM" evidence="9">
    <location>
        <begin position="163"/>
        <end position="228"/>
    </location>
</feature>
<dbReference type="SUPFAM" id="SSF54768">
    <property type="entry name" value="dsRNA-binding domain-like"/>
    <property type="match status" value="1"/>
</dbReference>
<evidence type="ECO:0000256" key="3">
    <source>
        <dbReference type="ARBA" id="ARBA00022664"/>
    </source>
</evidence>
<feature type="binding site" evidence="8">
    <location>
        <position position="52"/>
    </location>
    <ligand>
        <name>Mg(2+)</name>
        <dbReference type="ChEBI" id="CHEBI:18420"/>
    </ligand>
</feature>
<dbReference type="CDD" id="cd10845">
    <property type="entry name" value="DSRM_RNAse_III_family"/>
    <property type="match status" value="1"/>
</dbReference>
<evidence type="ECO:0000256" key="7">
    <source>
        <dbReference type="ARBA" id="ARBA00022884"/>
    </source>
</evidence>
<feature type="active site" evidence="8">
    <location>
        <position position="56"/>
    </location>
</feature>
<dbReference type="InterPro" id="IPR000999">
    <property type="entry name" value="RNase_III_dom"/>
</dbReference>
<reference evidence="11" key="1">
    <citation type="submission" date="2021-11" db="EMBL/GenBank/DDBJ databases">
        <title>The first genome sequence of unculturable Mycoplasma faucium obtained by de novo assembly of metagenomic reads.</title>
        <authorList>
            <person name="Sabat A.J."/>
            <person name="Bathoorn E."/>
            <person name="Akkerboom V."/>
            <person name="Friedrich A.W."/>
        </authorList>
    </citation>
    <scope>NUCLEOTIDE SEQUENCE [LARGE SCALE GENOMIC DNA]</scope>
    <source>
        <strain evidence="11">UMCG-MFM1</strain>
    </source>
</reference>
<gene>
    <name evidence="8 11" type="primary">rnc</name>
    <name evidence="11" type="ORF">LQ356_00415</name>
</gene>
<keyword evidence="5 8" id="KW-0255">Endonuclease</keyword>
<keyword evidence="12" id="KW-1185">Reference proteome</keyword>
<evidence type="ECO:0000256" key="4">
    <source>
        <dbReference type="ARBA" id="ARBA00022722"/>
    </source>
</evidence>
<dbReference type="PANTHER" id="PTHR11207:SF0">
    <property type="entry name" value="RIBONUCLEASE 3"/>
    <property type="match status" value="1"/>
</dbReference>
<dbReference type="InterPro" id="IPR036389">
    <property type="entry name" value="RNase_III_sf"/>
</dbReference>
<dbReference type="PROSITE" id="PS50137">
    <property type="entry name" value="DS_RBD"/>
    <property type="match status" value="1"/>
</dbReference>
<feature type="binding site" evidence="8">
    <location>
        <position position="123"/>
    </location>
    <ligand>
        <name>Mg(2+)</name>
        <dbReference type="ChEBI" id="CHEBI:18420"/>
    </ligand>
</feature>
<comment type="subcellular location">
    <subcellularLocation>
        <location evidence="8">Cytoplasm</location>
    </subcellularLocation>
</comment>
<dbReference type="Gene3D" id="1.10.1520.10">
    <property type="entry name" value="Ribonuclease III domain"/>
    <property type="match status" value="1"/>
</dbReference>
<protein>
    <recommendedName>
        <fullName evidence="8">Ribonuclease 3</fullName>
        <ecNumber evidence="8">3.1.26.3</ecNumber>
    </recommendedName>
    <alternativeName>
        <fullName evidence="8">Ribonuclease III</fullName>
        <shortName evidence="8">RNase III</shortName>
    </alternativeName>
</protein>
<feature type="domain" description="RNase III" evidence="10">
    <location>
        <begin position="11"/>
        <end position="137"/>
    </location>
</feature>
<evidence type="ECO:0000256" key="2">
    <source>
        <dbReference type="ARBA" id="ARBA00010183"/>
    </source>
</evidence>
<dbReference type="Pfam" id="PF14622">
    <property type="entry name" value="Ribonucleas_3_3"/>
    <property type="match status" value="1"/>
</dbReference>
<dbReference type="PANTHER" id="PTHR11207">
    <property type="entry name" value="RIBONUCLEASE III"/>
    <property type="match status" value="1"/>
</dbReference>
<keyword evidence="8" id="KW-0963">Cytoplasm</keyword>
<dbReference type="SUPFAM" id="SSF69065">
    <property type="entry name" value="RNase III domain-like"/>
    <property type="match status" value="1"/>
</dbReference>
<proteinExistence type="inferred from homology"/>
<evidence type="ECO:0000256" key="6">
    <source>
        <dbReference type="ARBA" id="ARBA00022801"/>
    </source>
</evidence>
<dbReference type="EMBL" id="CP088155">
    <property type="protein sequence ID" value="WYM97347.1"/>
    <property type="molecule type" value="Genomic_DNA"/>
</dbReference>
<dbReference type="PROSITE" id="PS50142">
    <property type="entry name" value="RNASE_3_2"/>
    <property type="match status" value="1"/>
</dbReference>
<evidence type="ECO:0000313" key="12">
    <source>
        <dbReference type="Proteomes" id="UP001622612"/>
    </source>
</evidence>
<keyword evidence="8" id="KW-0699">rRNA-binding</keyword>
<comment type="similarity">
    <text evidence="2">Belongs to the ribonuclease III family.</text>
</comment>
<dbReference type="HAMAP" id="MF_00104">
    <property type="entry name" value="RNase_III"/>
    <property type="match status" value="1"/>
</dbReference>
<keyword evidence="8" id="KW-0460">Magnesium</keyword>
<accession>A0ABZ2TMN0</accession>
<evidence type="ECO:0000256" key="8">
    <source>
        <dbReference type="HAMAP-Rule" id="MF_00104"/>
    </source>
</evidence>
<dbReference type="Proteomes" id="UP001622612">
    <property type="component" value="Chromosome"/>
</dbReference>
<comment type="function">
    <text evidence="8">Digests double-stranded RNA. Involved in the processing of primary rRNA transcript to yield the immediate precursors to the large and small rRNAs (23S and 16S). Processes some mRNAs, and tRNAs when they are encoded in the rRNA operon. Processes pre-crRNA and tracrRNA of type II CRISPR loci if present in the organism.</text>
</comment>
<comment type="subunit">
    <text evidence="8">Homodimer.</text>
</comment>
<dbReference type="InterPro" id="IPR014720">
    <property type="entry name" value="dsRBD_dom"/>
</dbReference>
<dbReference type="CDD" id="cd00593">
    <property type="entry name" value="RIBOc"/>
    <property type="match status" value="1"/>
</dbReference>
<keyword evidence="7 8" id="KW-0694">RNA-binding</keyword>
<keyword evidence="8" id="KW-0819">tRNA processing</keyword>